<dbReference type="PANTHER" id="PTHR34861">
    <property type="match status" value="1"/>
</dbReference>
<evidence type="ECO:0008006" key="4">
    <source>
        <dbReference type="Google" id="ProtNLM"/>
    </source>
</evidence>
<accession>A0A4Z1GIR8</accession>
<dbReference type="PANTHER" id="PTHR34861:SF10">
    <property type="entry name" value="CYCLASE"/>
    <property type="match status" value="1"/>
</dbReference>
<dbReference type="InterPro" id="IPR007325">
    <property type="entry name" value="KFase/CYL"/>
</dbReference>
<evidence type="ECO:0000256" key="1">
    <source>
        <dbReference type="ARBA" id="ARBA00007865"/>
    </source>
</evidence>
<dbReference type="GO" id="GO:0004061">
    <property type="term" value="F:arylformamidase activity"/>
    <property type="evidence" value="ECO:0007669"/>
    <property type="project" value="InterPro"/>
</dbReference>
<evidence type="ECO:0000313" key="3">
    <source>
        <dbReference type="Proteomes" id="UP000297814"/>
    </source>
</evidence>
<name>A0A4Z1GIR8_9HELO</name>
<sequence length="334" mass="37060">MHVKDLPSFKDMPPVAGMPHGTAWGLFDKNGERDDCGTLNLLTPENTLEASKEIKSGKSVALNWSQDRIHEPGFGREVPNHTIRDLAPFGIKAYDDVISINTQSGSQWDGFLNKTRKGHWAHQATSLYYNNLPHSEISSSLPGTPCKNGIDAWTTRGGIVGRAVLIDYVAYAQLHNISYSPVTRHEISVEIIEKIAKEQGVVFKEADILIVRSGFVKWYEEANTEERIRGAKNAHEFVGVKACEETVGWIWNQHFSAVACDTVGFESWPPEASTECVLHDWLLALFGCPIGELWNLEELAKVCAEQNRYSFFFTSAPLNFPGGVASPPNAVAIF</sequence>
<keyword evidence="3" id="KW-1185">Reference proteome</keyword>
<dbReference type="SUPFAM" id="SSF102198">
    <property type="entry name" value="Putative cyclase"/>
    <property type="match status" value="1"/>
</dbReference>
<dbReference type="InterPro" id="IPR037175">
    <property type="entry name" value="KFase_sf"/>
</dbReference>
<dbReference type="AlphaFoldDB" id="A0A4Z1GIR8"/>
<dbReference type="Proteomes" id="UP000297814">
    <property type="component" value="Unassembled WGS sequence"/>
</dbReference>
<reference evidence="2 3" key="1">
    <citation type="submission" date="2017-12" db="EMBL/GenBank/DDBJ databases">
        <title>Comparative genomics of Botrytis spp.</title>
        <authorList>
            <person name="Valero-Jimenez C.A."/>
            <person name="Tapia P."/>
            <person name="Veloso J."/>
            <person name="Silva-Moreno E."/>
            <person name="Staats M."/>
            <person name="Valdes J.H."/>
            <person name="Van Kan J.A.L."/>
        </authorList>
    </citation>
    <scope>NUCLEOTIDE SEQUENCE [LARGE SCALE GENOMIC DNA]</scope>
    <source>
        <strain evidence="2 3">Bh0001</strain>
    </source>
</reference>
<dbReference type="Gene3D" id="3.50.30.50">
    <property type="entry name" value="Putative cyclase"/>
    <property type="match status" value="1"/>
</dbReference>
<dbReference type="EMBL" id="PQXK01000172">
    <property type="protein sequence ID" value="TGO35049.1"/>
    <property type="molecule type" value="Genomic_DNA"/>
</dbReference>
<dbReference type="Pfam" id="PF04199">
    <property type="entry name" value="Cyclase"/>
    <property type="match status" value="1"/>
</dbReference>
<comment type="caution">
    <text evidence="2">The sequence shown here is derived from an EMBL/GenBank/DDBJ whole genome shotgun (WGS) entry which is preliminary data.</text>
</comment>
<proteinExistence type="inferred from homology"/>
<protein>
    <recommendedName>
        <fullName evidence="4">Cyclase</fullName>
    </recommendedName>
</protein>
<evidence type="ECO:0000313" key="2">
    <source>
        <dbReference type="EMBL" id="TGO35049.1"/>
    </source>
</evidence>
<dbReference type="GO" id="GO:0019441">
    <property type="term" value="P:L-tryptophan catabolic process to kynurenine"/>
    <property type="evidence" value="ECO:0007669"/>
    <property type="project" value="InterPro"/>
</dbReference>
<comment type="similarity">
    <text evidence="1">Belongs to the Cyclase 1 superfamily.</text>
</comment>
<gene>
    <name evidence="2" type="ORF">BHYA_0172g00120</name>
</gene>
<organism evidence="2 3">
    <name type="scientific">Botrytis hyacinthi</name>
    <dbReference type="NCBI Taxonomy" id="278943"/>
    <lineage>
        <taxon>Eukaryota</taxon>
        <taxon>Fungi</taxon>
        <taxon>Dikarya</taxon>
        <taxon>Ascomycota</taxon>
        <taxon>Pezizomycotina</taxon>
        <taxon>Leotiomycetes</taxon>
        <taxon>Helotiales</taxon>
        <taxon>Sclerotiniaceae</taxon>
        <taxon>Botrytis</taxon>
    </lineage>
</organism>